<dbReference type="PANTHER" id="PTHR19136">
    <property type="entry name" value="MOLYBDENUM COFACTOR GUANYLYLTRANSFERASE"/>
    <property type="match status" value="1"/>
</dbReference>
<comment type="catalytic activity">
    <reaction evidence="8">
        <text>Mo-molybdopterin + GTP + H(+) = Mo-molybdopterin guanine dinucleotide + diphosphate</text>
        <dbReference type="Rhea" id="RHEA:34243"/>
        <dbReference type="ChEBI" id="CHEBI:15378"/>
        <dbReference type="ChEBI" id="CHEBI:33019"/>
        <dbReference type="ChEBI" id="CHEBI:37565"/>
        <dbReference type="ChEBI" id="CHEBI:71302"/>
        <dbReference type="ChEBI" id="CHEBI:71310"/>
        <dbReference type="EC" id="2.7.7.77"/>
    </reaction>
</comment>
<feature type="domain" description="MobA-like NTP transferase" evidence="10">
    <location>
        <begin position="8"/>
        <end position="164"/>
    </location>
</feature>
<evidence type="ECO:0000256" key="5">
    <source>
        <dbReference type="ARBA" id="ARBA00022842"/>
    </source>
</evidence>
<keyword evidence="1 8" id="KW-0963">Cytoplasm</keyword>
<dbReference type="InterPro" id="IPR013482">
    <property type="entry name" value="Molybde_CF_guanTrfase"/>
</dbReference>
<proteinExistence type="inferred from homology"/>
<name>A0A1M6TLT9_SELRU</name>
<feature type="binding site" evidence="8">
    <location>
        <position position="75"/>
    </location>
    <ligand>
        <name>GTP</name>
        <dbReference type="ChEBI" id="CHEBI:37565"/>
    </ligand>
</feature>
<evidence type="ECO:0000256" key="4">
    <source>
        <dbReference type="ARBA" id="ARBA00022741"/>
    </source>
</evidence>
<evidence type="ECO:0000256" key="6">
    <source>
        <dbReference type="ARBA" id="ARBA00023134"/>
    </source>
</evidence>
<dbReference type="InterPro" id="IPR025877">
    <property type="entry name" value="MobA-like_NTP_Trfase"/>
</dbReference>
<dbReference type="AlphaFoldDB" id="A0A1M6TLT9"/>
<evidence type="ECO:0000259" key="9">
    <source>
        <dbReference type="Pfam" id="PF03205"/>
    </source>
</evidence>
<dbReference type="GO" id="GO:0061603">
    <property type="term" value="F:molybdenum cofactor guanylyltransferase activity"/>
    <property type="evidence" value="ECO:0007669"/>
    <property type="project" value="UniProtKB-EC"/>
</dbReference>
<dbReference type="EC" id="2.7.7.77" evidence="8"/>
<sequence>MDFADLGVLIIAGGQSSRMGQDKRFLELDNSSLLEWQLRKTERQPFKERYLCGGHEDNEELQRLCQQYELEFVPDSREAAGPLEGLRAGLARLQTDYALAVSCDMPLFRYPVLKPLLDAVQGEWAVIPVAGGRRQPLAGIYHRKILPQVEAALASGEYKIGKIIDAVPHKFVEIADKDVFFNVNTPADYRLMEGRFANLRRDVPLVTIAAPVSNTGKTTFIEQLLPRLREHGLRVGVVKGDCHGYNVDETGKDSWRFKEAGAQAVAVVSPEGYFIQQQTAKRAPLAAVANRLENVDIVLIESRNHGVLPKISLWRGLGDVLVDTETVALFSSGGPEALPIRQYDLDDIDGAVRLILFLCGHQAV</sequence>
<comment type="cofactor">
    <cofactor evidence="8">
        <name>Mg(2+)</name>
        <dbReference type="ChEBI" id="CHEBI:18420"/>
    </cofactor>
</comment>
<evidence type="ECO:0000256" key="7">
    <source>
        <dbReference type="ARBA" id="ARBA00023150"/>
    </source>
</evidence>
<keyword evidence="6 8" id="KW-0342">GTP-binding</keyword>
<feature type="binding site" evidence="8">
    <location>
        <position position="23"/>
    </location>
    <ligand>
        <name>GTP</name>
        <dbReference type="ChEBI" id="CHEBI:37565"/>
    </ligand>
</feature>
<feature type="domain" description="Molybdopterin-guanine dinucleotide biosynthesis protein B (MobB)" evidence="9">
    <location>
        <begin position="211"/>
        <end position="316"/>
    </location>
</feature>
<dbReference type="Pfam" id="PF12804">
    <property type="entry name" value="NTP_transf_3"/>
    <property type="match status" value="1"/>
</dbReference>
<evidence type="ECO:0000256" key="1">
    <source>
        <dbReference type="ARBA" id="ARBA00022490"/>
    </source>
</evidence>
<comment type="similarity">
    <text evidence="8">Belongs to the MobA family.</text>
</comment>
<dbReference type="Pfam" id="PF03205">
    <property type="entry name" value="MobB"/>
    <property type="match status" value="1"/>
</dbReference>
<dbReference type="GO" id="GO:0006777">
    <property type="term" value="P:Mo-molybdopterin cofactor biosynthetic process"/>
    <property type="evidence" value="ECO:0007669"/>
    <property type="project" value="UniProtKB-KW"/>
</dbReference>
<dbReference type="EMBL" id="FRBC01000008">
    <property type="protein sequence ID" value="SHK57748.1"/>
    <property type="molecule type" value="Genomic_DNA"/>
</dbReference>
<dbReference type="GO" id="GO:0046872">
    <property type="term" value="F:metal ion binding"/>
    <property type="evidence" value="ECO:0007669"/>
    <property type="project" value="UniProtKB-KW"/>
</dbReference>
<dbReference type="RefSeq" id="WP_073088907.1">
    <property type="nucleotide sequence ID" value="NZ_FRBC01000008.1"/>
</dbReference>
<dbReference type="InterPro" id="IPR027417">
    <property type="entry name" value="P-loop_NTPase"/>
</dbReference>
<feature type="binding site" evidence="8">
    <location>
        <position position="104"/>
    </location>
    <ligand>
        <name>GTP</name>
        <dbReference type="ChEBI" id="CHEBI:37565"/>
    </ligand>
</feature>
<dbReference type="PANTHER" id="PTHR19136:SF81">
    <property type="entry name" value="MOLYBDENUM COFACTOR GUANYLYLTRANSFERASE"/>
    <property type="match status" value="1"/>
</dbReference>
<comment type="function">
    <text evidence="8">Transfers a GMP moiety from GTP to Mo-molybdopterin (Mo-MPT) cofactor (Moco or molybdenum cofactor) to form Mo-molybdopterin guanine dinucleotide (Mo-MGD) cofactor.</text>
</comment>
<dbReference type="Gene3D" id="3.90.550.10">
    <property type="entry name" value="Spore Coat Polysaccharide Biosynthesis Protein SpsA, Chain A"/>
    <property type="match status" value="1"/>
</dbReference>
<dbReference type="CDD" id="cd02503">
    <property type="entry name" value="MobA"/>
    <property type="match status" value="1"/>
</dbReference>
<keyword evidence="7 8" id="KW-0501">Molybdenum cofactor biosynthesis</keyword>
<reference evidence="11 12" key="1">
    <citation type="submission" date="2016-11" db="EMBL/GenBank/DDBJ databases">
        <authorList>
            <person name="Jaros S."/>
            <person name="Januszkiewicz K."/>
            <person name="Wedrychowicz H."/>
        </authorList>
    </citation>
    <scope>NUCLEOTIDE SEQUENCE [LARGE SCALE GENOMIC DNA]</scope>
    <source>
        <strain evidence="11 12">HD4</strain>
    </source>
</reference>
<evidence type="ECO:0000313" key="11">
    <source>
        <dbReference type="EMBL" id="SHK57748.1"/>
    </source>
</evidence>
<evidence type="ECO:0000256" key="3">
    <source>
        <dbReference type="ARBA" id="ARBA00022723"/>
    </source>
</evidence>
<dbReference type="CDD" id="cd03116">
    <property type="entry name" value="MobB"/>
    <property type="match status" value="1"/>
</dbReference>
<evidence type="ECO:0000256" key="2">
    <source>
        <dbReference type="ARBA" id="ARBA00022679"/>
    </source>
</evidence>
<feature type="binding site" evidence="8">
    <location>
        <begin position="11"/>
        <end position="13"/>
    </location>
    <ligand>
        <name>GTP</name>
        <dbReference type="ChEBI" id="CHEBI:37565"/>
    </ligand>
</feature>
<keyword evidence="3 8" id="KW-0479">Metal-binding</keyword>
<feature type="binding site" evidence="8">
    <location>
        <position position="104"/>
    </location>
    <ligand>
        <name>Mg(2+)</name>
        <dbReference type="ChEBI" id="CHEBI:18420"/>
    </ligand>
</feature>
<dbReference type="InterPro" id="IPR029044">
    <property type="entry name" value="Nucleotide-diphossugar_trans"/>
</dbReference>
<comment type="subcellular location">
    <subcellularLocation>
        <location evidence="8">Cytoplasm</location>
    </subcellularLocation>
</comment>
<keyword evidence="5 8" id="KW-0460">Magnesium</keyword>
<comment type="caution">
    <text evidence="8">Lacks conserved residue(s) required for the propagation of feature annotation.</text>
</comment>
<keyword evidence="4 8" id="KW-0547">Nucleotide-binding</keyword>
<protein>
    <recommendedName>
        <fullName evidence="8">Probable molybdenum cofactor guanylyltransferase</fullName>
        <shortName evidence="8">MoCo guanylyltransferase</shortName>
        <ecNumber evidence="8">2.7.7.77</ecNumber>
    </recommendedName>
    <alternativeName>
        <fullName evidence="8">GTP:molybdopterin guanylyltransferase</fullName>
    </alternativeName>
    <alternativeName>
        <fullName evidence="8">Mo-MPT guanylyltransferase</fullName>
    </alternativeName>
    <alternativeName>
        <fullName evidence="8">Molybdopterin guanylyltransferase</fullName>
    </alternativeName>
    <alternativeName>
        <fullName evidence="8">Molybdopterin-guanine dinucleotide synthase</fullName>
        <shortName evidence="8">MGD synthase</shortName>
    </alternativeName>
</protein>
<dbReference type="NCBIfam" id="TIGR00176">
    <property type="entry name" value="mobB"/>
    <property type="match status" value="1"/>
</dbReference>
<dbReference type="GO" id="GO:0005737">
    <property type="term" value="C:cytoplasm"/>
    <property type="evidence" value="ECO:0007669"/>
    <property type="project" value="UniProtKB-SubCell"/>
</dbReference>
<organism evidence="11 12">
    <name type="scientific">Selenomonas ruminantium</name>
    <dbReference type="NCBI Taxonomy" id="971"/>
    <lineage>
        <taxon>Bacteria</taxon>
        <taxon>Bacillati</taxon>
        <taxon>Bacillota</taxon>
        <taxon>Negativicutes</taxon>
        <taxon>Selenomonadales</taxon>
        <taxon>Selenomonadaceae</taxon>
        <taxon>Selenomonas</taxon>
    </lineage>
</organism>
<dbReference type="SUPFAM" id="SSF53448">
    <property type="entry name" value="Nucleotide-diphospho-sugar transferases"/>
    <property type="match status" value="1"/>
</dbReference>
<comment type="domain">
    <text evidence="8">The N-terminal domain determines nucleotide recognition and specific binding, while the C-terminal domain determines the specific binding to the target protein.</text>
</comment>
<dbReference type="InterPro" id="IPR004435">
    <property type="entry name" value="MobB_dom"/>
</dbReference>
<evidence type="ECO:0000256" key="8">
    <source>
        <dbReference type="HAMAP-Rule" id="MF_00316"/>
    </source>
</evidence>
<gene>
    <name evidence="8" type="primary">mobA</name>
    <name evidence="11" type="ORF">SAMN05216582_10844</name>
</gene>
<accession>A0A1M6TLT9</accession>
<dbReference type="HAMAP" id="MF_00316">
    <property type="entry name" value="MobA"/>
    <property type="match status" value="1"/>
</dbReference>
<dbReference type="Gene3D" id="3.40.50.300">
    <property type="entry name" value="P-loop containing nucleotide triphosphate hydrolases"/>
    <property type="match status" value="1"/>
</dbReference>
<evidence type="ECO:0000259" key="10">
    <source>
        <dbReference type="Pfam" id="PF12804"/>
    </source>
</evidence>
<keyword evidence="2 8" id="KW-0808">Transferase</keyword>
<dbReference type="OrthoDB" id="9788394at2"/>
<evidence type="ECO:0000313" key="12">
    <source>
        <dbReference type="Proteomes" id="UP000184263"/>
    </source>
</evidence>
<dbReference type="Proteomes" id="UP000184263">
    <property type="component" value="Unassembled WGS sequence"/>
</dbReference>
<dbReference type="GO" id="GO:0005525">
    <property type="term" value="F:GTP binding"/>
    <property type="evidence" value="ECO:0007669"/>
    <property type="project" value="UniProtKB-UniRule"/>
</dbReference>
<dbReference type="SUPFAM" id="SSF52540">
    <property type="entry name" value="P-loop containing nucleoside triphosphate hydrolases"/>
    <property type="match status" value="1"/>
</dbReference>